<keyword evidence="16" id="KW-1185">Reference proteome</keyword>
<evidence type="ECO:0000256" key="7">
    <source>
        <dbReference type="ARBA" id="ARBA00022980"/>
    </source>
</evidence>
<evidence type="ECO:0000256" key="3">
    <source>
        <dbReference type="ARBA" id="ARBA00010528"/>
    </source>
</evidence>
<keyword evidence="7" id="KW-0689">Ribosomal protein</keyword>
<evidence type="ECO:0000256" key="2">
    <source>
        <dbReference type="ARBA" id="ARBA00008000"/>
    </source>
</evidence>
<dbReference type="Pfam" id="PF01565">
    <property type="entry name" value="FAD_binding_4"/>
    <property type="match status" value="1"/>
</dbReference>
<dbReference type="Proteomes" id="UP000095280">
    <property type="component" value="Unplaced"/>
</dbReference>
<evidence type="ECO:0000256" key="13">
    <source>
        <dbReference type="RuleBase" id="RU363113"/>
    </source>
</evidence>
<evidence type="ECO:0000256" key="11">
    <source>
        <dbReference type="PIRSR" id="PIRSR625650-3"/>
    </source>
</evidence>
<dbReference type="AlphaFoldDB" id="A0A1I8FFS1"/>
<dbReference type="InterPro" id="IPR016167">
    <property type="entry name" value="FAD-bd_PCMH_sub1"/>
</dbReference>
<keyword evidence="13" id="KW-0444">Lipid biosynthesis</keyword>
<name>A0A1I8FFS1_9PLAT</name>
<evidence type="ECO:0000256" key="9">
    <source>
        <dbReference type="PIRSR" id="PIRSR625650-1"/>
    </source>
</evidence>
<feature type="active site" description="Proton donor/acceptor" evidence="9">
    <location>
        <position position="642"/>
    </location>
</feature>
<dbReference type="InterPro" id="IPR016166">
    <property type="entry name" value="FAD-bd_PCMH"/>
</dbReference>
<keyword evidence="5 13" id="KW-0285">Flavoprotein</keyword>
<dbReference type="Gene3D" id="3.30.465.10">
    <property type="match status" value="1"/>
</dbReference>
<evidence type="ECO:0000259" key="15">
    <source>
        <dbReference type="PROSITE" id="PS51387"/>
    </source>
</evidence>
<comment type="pathway">
    <text evidence="1 13">Glycerolipid metabolism; ether lipid biosynthesis.</text>
</comment>
<dbReference type="InterPro" id="IPR016164">
    <property type="entry name" value="FAD-linked_Oxase-like_C"/>
</dbReference>
<comment type="subcellular location">
    <subcellularLocation>
        <location evidence="13">Peroxisome</location>
    </subcellularLocation>
</comment>
<feature type="binding site" evidence="11">
    <location>
        <begin position="386"/>
        <end position="389"/>
    </location>
    <ligand>
        <name>FAD</name>
        <dbReference type="ChEBI" id="CHEBI:57692"/>
    </ligand>
</feature>
<evidence type="ECO:0000256" key="5">
    <source>
        <dbReference type="ARBA" id="ARBA00022630"/>
    </source>
</evidence>
<dbReference type="PROSITE" id="PS51387">
    <property type="entry name" value="FAD_PCMH"/>
    <property type="match status" value="1"/>
</dbReference>
<dbReference type="SUPFAM" id="SSF55103">
    <property type="entry name" value="FAD-linked oxidases, C-terminal domain"/>
    <property type="match status" value="1"/>
</dbReference>
<dbReference type="PANTHER" id="PTHR46568:SF1">
    <property type="entry name" value="ALKYLDIHYDROXYACETONEPHOSPHATE SYNTHASE, PEROXISOMAL"/>
    <property type="match status" value="1"/>
</dbReference>
<dbReference type="Gene3D" id="3.40.1370.10">
    <property type="match status" value="1"/>
</dbReference>
<feature type="compositionally biased region" description="Basic and acidic residues" evidence="14">
    <location>
        <begin position="126"/>
        <end position="147"/>
    </location>
</feature>
<evidence type="ECO:0000313" key="16">
    <source>
        <dbReference type="Proteomes" id="UP000095280"/>
    </source>
</evidence>
<dbReference type="InterPro" id="IPR036318">
    <property type="entry name" value="FAD-bd_PCMH-like_sf"/>
</dbReference>
<dbReference type="SUPFAM" id="SSF56176">
    <property type="entry name" value="FAD-binding/transporter-associated domain-like"/>
    <property type="match status" value="1"/>
</dbReference>
<comment type="similarity">
    <text evidence="2 13">Belongs to the FAD-binding oxidoreductase/transferase type 4 family.</text>
</comment>
<dbReference type="GO" id="GO:0008609">
    <property type="term" value="F:alkylglycerone-phosphate synthase activity"/>
    <property type="evidence" value="ECO:0007669"/>
    <property type="project" value="UniProtKB-EC"/>
</dbReference>
<keyword evidence="8" id="KW-0687">Ribonucleoprotein</keyword>
<dbReference type="Gene3D" id="3.30.160.650">
    <property type="match status" value="1"/>
</dbReference>
<dbReference type="InterPro" id="IPR023574">
    <property type="entry name" value="Ribosomal_uL4_dom_sf"/>
</dbReference>
<dbReference type="Pfam" id="PF02913">
    <property type="entry name" value="FAD-oxidase_C"/>
    <property type="match status" value="1"/>
</dbReference>
<feature type="domain" description="FAD-binding PCMH-type" evidence="15">
    <location>
        <begin position="272"/>
        <end position="454"/>
    </location>
</feature>
<evidence type="ECO:0000256" key="1">
    <source>
        <dbReference type="ARBA" id="ARBA00004670"/>
    </source>
</evidence>
<dbReference type="Gene3D" id="3.30.300.330">
    <property type="match status" value="1"/>
</dbReference>
<comment type="cofactor">
    <cofactor evidence="11 13">
        <name>FAD</name>
        <dbReference type="ChEBI" id="CHEBI:57692"/>
    </cofactor>
</comment>
<dbReference type="GO" id="GO:0005777">
    <property type="term" value="C:peroxisome"/>
    <property type="evidence" value="ECO:0007669"/>
    <property type="project" value="UniProtKB-SubCell"/>
</dbReference>
<dbReference type="InterPro" id="IPR016171">
    <property type="entry name" value="Vanillyl_alc_oxidase_C-sub2"/>
</dbReference>
<dbReference type="WBParaSite" id="maker-unitig_33081-snap-gene-0.1-mRNA-1">
    <property type="protein sequence ID" value="maker-unitig_33081-snap-gene-0.1-mRNA-1"/>
    <property type="gene ID" value="maker-unitig_33081-snap-gene-0.1"/>
</dbReference>
<dbReference type="GO" id="GO:0006412">
    <property type="term" value="P:translation"/>
    <property type="evidence" value="ECO:0007669"/>
    <property type="project" value="InterPro"/>
</dbReference>
<sequence length="738" mass="81945">APVNMALACDSVRYYSLMPYYGINVWSILKHDTLVMTVDAAKKVQARLLHHLSRRDPAGLRNPDWDEPQATHFTGHYQPDRTQSINCHTQSINCHTQSINCQLKVSIVIIKSLIFTKFKATLSMPDDSKSDEKPSGSDKETAKDSVFKRPSVIPKHRQDLLKWNGWGYQDSQFAVTNQRTLTFTGQRYQLSGSEMPALVEWMEKALGASIDQRSPAKFTRPENIPPPVQVNADFMSAIRQLGLSHSDAGPDRLFRGHGHTLEEMFTLREGMFPRLPDLVVWPTSHREVVELVNLANRCGVVLIPFGGGTSVTGALLCPPGERRMIVSLDTSQMNRILWLDERNLIGRFEAGIIGQDLEARLAELGYCIGHEPDSLEFSSLGGWVATRASGMKKNVYGNIEDLLVHVTFVTPTGVIEKSCAAPRVSVGPDVHHLIMGSEGSLGVVTEVTLKIRPLPQTRRYGSLVFADFASGVRCLRELALRRCAPASVRLMDNEQFQFGHALRPAASGWTTAFVDAVKRFYVTRVRGFKPDELAVATLLYEGTPEEVAQQEALVNSIAANHGGISGGEENGRRGYMLTFVIAYLRDLGLDYYCVGESFETSVPWDRVLDLCRNEECRSRGVTQPVLSTCRVTQTYDAGACVYFYFAYNYRGLPDPVHLYEEVENAARDEILANGGSLSHHHGVGKIRQRWYSRSVSEPAVAAVRAVKSRLDPNNVFACANLFEPAGGPDGQTEQKAKL</sequence>
<dbReference type="InterPro" id="IPR016169">
    <property type="entry name" value="FAD-bd_PCMH_sub2"/>
</dbReference>
<evidence type="ECO:0000256" key="14">
    <source>
        <dbReference type="SAM" id="MobiDB-lite"/>
    </source>
</evidence>
<organism evidence="16 17">
    <name type="scientific">Macrostomum lignano</name>
    <dbReference type="NCBI Taxonomy" id="282301"/>
    <lineage>
        <taxon>Eukaryota</taxon>
        <taxon>Metazoa</taxon>
        <taxon>Spiralia</taxon>
        <taxon>Lophotrochozoa</taxon>
        <taxon>Platyhelminthes</taxon>
        <taxon>Rhabditophora</taxon>
        <taxon>Macrostomorpha</taxon>
        <taxon>Macrostomida</taxon>
        <taxon>Macrostomidae</taxon>
        <taxon>Macrostomum</taxon>
    </lineage>
</organism>
<feature type="region of interest" description="Disordered" evidence="14">
    <location>
        <begin position="124"/>
        <end position="149"/>
    </location>
</feature>
<evidence type="ECO:0000313" key="17">
    <source>
        <dbReference type="WBParaSite" id="maker-unitig_33081-snap-gene-0.1-mRNA-1"/>
    </source>
</evidence>
<keyword evidence="13" id="KW-0576">Peroxisome</keyword>
<feature type="binding site" evidence="10">
    <location>
        <position position="585"/>
    </location>
    <ligand>
        <name>substrate</name>
    </ligand>
</feature>
<dbReference type="EC" id="2.5.1.26" evidence="4 13"/>
<dbReference type="GO" id="GO:0003735">
    <property type="term" value="F:structural constituent of ribosome"/>
    <property type="evidence" value="ECO:0007669"/>
    <property type="project" value="InterPro"/>
</dbReference>
<evidence type="ECO:0000256" key="4">
    <source>
        <dbReference type="ARBA" id="ARBA00012385"/>
    </source>
</evidence>
<keyword evidence="13" id="KW-0443">Lipid metabolism</keyword>
<evidence type="ECO:0000256" key="12">
    <source>
        <dbReference type="PIRSR" id="PIRSR625650-4"/>
    </source>
</evidence>
<dbReference type="PANTHER" id="PTHR46568">
    <property type="entry name" value="ALKYLDIHYDROXYACETONEPHOSPHATE SYNTHASE, PEROXISOMAL"/>
    <property type="match status" value="1"/>
</dbReference>
<keyword evidence="13" id="KW-0808">Transferase</keyword>
<comment type="similarity">
    <text evidence="3">Belongs to the universal ribosomal protein uL4 family.</text>
</comment>
<comment type="subunit">
    <text evidence="13">Homodimer.</text>
</comment>
<dbReference type="InterPro" id="IPR025650">
    <property type="entry name" value="Alkyl-DHAP_Synthase"/>
</dbReference>
<proteinExistence type="inferred from homology"/>
<reference evidence="17" key="1">
    <citation type="submission" date="2016-11" db="UniProtKB">
        <authorList>
            <consortium name="WormBaseParasite"/>
        </authorList>
    </citation>
    <scope>IDENTIFICATION</scope>
</reference>
<evidence type="ECO:0000256" key="10">
    <source>
        <dbReference type="PIRSR" id="PIRSR625650-2"/>
    </source>
</evidence>
<dbReference type="GO" id="GO:1990904">
    <property type="term" value="C:ribonucleoprotein complex"/>
    <property type="evidence" value="ECO:0007669"/>
    <property type="project" value="UniProtKB-KW"/>
</dbReference>
<keyword evidence="6 11" id="KW-0274">FAD</keyword>
<dbReference type="GO" id="GO:0008611">
    <property type="term" value="P:ether lipid biosynthetic process"/>
    <property type="evidence" value="ECO:0007669"/>
    <property type="project" value="UniProtKB-UniPathway"/>
</dbReference>
<dbReference type="Gene3D" id="3.30.70.3450">
    <property type="match status" value="1"/>
</dbReference>
<protein>
    <recommendedName>
        <fullName evidence="4 13">Alkylglycerone-phosphate synthase</fullName>
        <shortName evidence="13">Alkyl-DHAP synthase</shortName>
        <ecNumber evidence="4 13">2.5.1.26</ecNumber>
    </recommendedName>
</protein>
<dbReference type="InterPro" id="IPR006094">
    <property type="entry name" value="Oxid_FAD_bind_N"/>
</dbReference>
<dbReference type="Gene3D" id="1.10.45.10">
    <property type="entry name" value="Vanillyl-alcohol Oxidase, Chain A, domain 4"/>
    <property type="match status" value="1"/>
</dbReference>
<dbReference type="SUPFAM" id="SSF52166">
    <property type="entry name" value="Ribosomal protein L4"/>
    <property type="match status" value="1"/>
</dbReference>
<feature type="binding site" evidence="11">
    <location>
        <begin position="438"/>
        <end position="444"/>
    </location>
    <ligand>
        <name>FAD</name>
        <dbReference type="ChEBI" id="CHEBI:57692"/>
    </ligand>
</feature>
<dbReference type="InterPro" id="IPR004113">
    <property type="entry name" value="FAD-bd_oxidored_4_C"/>
</dbReference>
<accession>A0A1I8FFS1</accession>
<comment type="catalytic activity">
    <reaction evidence="13">
        <text>a long chain fatty alcohol + a 1-acylglycerone 3-phosphate = a 1-O-alkylglycerone 3-phosphate + a long-chain fatty acid + H(+)</text>
        <dbReference type="Rhea" id="RHEA:36171"/>
        <dbReference type="ChEBI" id="CHEBI:15378"/>
        <dbReference type="ChEBI" id="CHEBI:17135"/>
        <dbReference type="ChEBI" id="CHEBI:57534"/>
        <dbReference type="ChEBI" id="CHEBI:57560"/>
        <dbReference type="ChEBI" id="CHEBI:73315"/>
        <dbReference type="EC" id="2.5.1.26"/>
    </reaction>
</comment>
<dbReference type="UniPathway" id="UPA00781"/>
<dbReference type="GO" id="GO:0005840">
    <property type="term" value="C:ribosome"/>
    <property type="evidence" value="ECO:0007669"/>
    <property type="project" value="UniProtKB-KW"/>
</dbReference>
<comment type="function">
    <text evidence="13">Catalyzes the exchange of an acyl for a long-chain alkyl group and the formation of the ether bond in the biosynthesis of ether phospholipids.</text>
</comment>
<evidence type="ECO:0000256" key="8">
    <source>
        <dbReference type="ARBA" id="ARBA00023274"/>
    </source>
</evidence>
<dbReference type="GO" id="GO:0071949">
    <property type="term" value="F:FAD binding"/>
    <property type="evidence" value="ECO:0007669"/>
    <property type="project" value="InterPro"/>
</dbReference>
<dbReference type="Gene3D" id="3.30.43.10">
    <property type="entry name" value="Uridine Diphospho-n-acetylenolpyruvylglucosamine Reductase, domain 2"/>
    <property type="match status" value="1"/>
</dbReference>
<feature type="site" description="Important for enzyme activity" evidence="12">
    <location>
        <position position="489"/>
    </location>
</feature>
<evidence type="ECO:0000256" key="6">
    <source>
        <dbReference type="ARBA" id="ARBA00022827"/>
    </source>
</evidence>
<feature type="binding site" evidence="11">
    <location>
        <begin position="304"/>
        <end position="310"/>
    </location>
    <ligand>
        <name>FAD</name>
        <dbReference type="ChEBI" id="CHEBI:57692"/>
    </ligand>
</feature>